<proteinExistence type="predicted"/>
<dbReference type="AlphaFoldDB" id="A0A6I6EJR1"/>
<sequence>MVGKGLRLQKISNEPIAQVLNRFIEGYVAHKEVALSSLCIHEEVKHLIAALENEKATHFKNNESLDRINEILSDMLKREDISQEERKDIYRLLSQISNIHRESQLQKSRHVTSRVITAMGIAGSVAISIGSILLHEKYKTQREREKWNNYFERR</sequence>
<keyword evidence="1" id="KW-0472">Membrane</keyword>
<keyword evidence="1" id="KW-0812">Transmembrane</keyword>
<reference evidence="2 3" key="1">
    <citation type="submission" date="2019-12" db="EMBL/GenBank/DDBJ databases">
        <title>Genome sequenceing of Clostridium bovifaecis.</title>
        <authorList>
            <person name="Yao Y."/>
        </authorList>
    </citation>
    <scope>NUCLEOTIDE SEQUENCE [LARGE SCALE GENOMIC DNA]</scope>
    <source>
        <strain evidence="2 3">BXX</strain>
    </source>
</reference>
<keyword evidence="1" id="KW-1133">Transmembrane helix</keyword>
<gene>
    <name evidence="2" type="ORF">GOM49_00990</name>
</gene>
<evidence type="ECO:0000256" key="1">
    <source>
        <dbReference type="SAM" id="Phobius"/>
    </source>
</evidence>
<protein>
    <submittedName>
        <fullName evidence="2">Uncharacterized protein</fullName>
    </submittedName>
</protein>
<accession>A0A6I6EJR1</accession>
<evidence type="ECO:0000313" key="2">
    <source>
        <dbReference type="EMBL" id="QGU93889.1"/>
    </source>
</evidence>
<dbReference type="Proteomes" id="UP000422764">
    <property type="component" value="Chromosome"/>
</dbReference>
<keyword evidence="3" id="KW-1185">Reference proteome</keyword>
<name>A0A6I6EJR1_9CLOT</name>
<feature type="transmembrane region" description="Helical" evidence="1">
    <location>
        <begin position="115"/>
        <end position="134"/>
    </location>
</feature>
<organism evidence="2 3">
    <name type="scientific">Clostridium bovifaecis</name>
    <dbReference type="NCBI Taxonomy" id="2184719"/>
    <lineage>
        <taxon>Bacteria</taxon>
        <taxon>Bacillati</taxon>
        <taxon>Bacillota</taxon>
        <taxon>Clostridia</taxon>
        <taxon>Eubacteriales</taxon>
        <taxon>Clostridiaceae</taxon>
        <taxon>Clostridium</taxon>
    </lineage>
</organism>
<evidence type="ECO:0000313" key="3">
    <source>
        <dbReference type="Proteomes" id="UP000422764"/>
    </source>
</evidence>
<dbReference type="EMBL" id="CP046522">
    <property type="protein sequence ID" value="QGU93889.1"/>
    <property type="molecule type" value="Genomic_DNA"/>
</dbReference>